<feature type="domain" description="Guanylate cyclase" evidence="18">
    <location>
        <begin position="918"/>
        <end position="1049"/>
    </location>
</feature>
<keyword evidence="9" id="KW-0675">Receptor</keyword>
<evidence type="ECO:0000256" key="6">
    <source>
        <dbReference type="ARBA" id="ARBA00022989"/>
    </source>
</evidence>
<keyword evidence="4 16" id="KW-0732">Signal</keyword>
<dbReference type="GO" id="GO:0005524">
    <property type="term" value="F:ATP binding"/>
    <property type="evidence" value="ECO:0007669"/>
    <property type="project" value="InterPro"/>
</dbReference>
<evidence type="ECO:0000256" key="12">
    <source>
        <dbReference type="ARBA" id="ARBA00023293"/>
    </source>
</evidence>
<keyword evidence="8 15" id="KW-0472">Membrane</keyword>
<accession>A0A7M5X2K2</accession>
<dbReference type="Pfam" id="PF01094">
    <property type="entry name" value="ANF_receptor"/>
    <property type="match status" value="1"/>
</dbReference>
<dbReference type="GO" id="GO:0001653">
    <property type="term" value="F:peptide receptor activity"/>
    <property type="evidence" value="ECO:0007669"/>
    <property type="project" value="TreeGrafter"/>
</dbReference>
<dbReference type="SUPFAM" id="SSF55073">
    <property type="entry name" value="Nucleotide cyclase"/>
    <property type="match status" value="1"/>
</dbReference>
<dbReference type="SMART" id="SM00044">
    <property type="entry name" value="CYCc"/>
    <property type="match status" value="1"/>
</dbReference>
<dbReference type="GO" id="GO:0004672">
    <property type="term" value="F:protein kinase activity"/>
    <property type="evidence" value="ECO:0007669"/>
    <property type="project" value="InterPro"/>
</dbReference>
<evidence type="ECO:0000256" key="15">
    <source>
        <dbReference type="SAM" id="Phobius"/>
    </source>
</evidence>
<keyword evidence="7" id="KW-0342">GTP-binding</keyword>
<keyword evidence="3 15" id="KW-0812">Transmembrane</keyword>
<dbReference type="InterPro" id="IPR018297">
    <property type="entry name" value="A/G_cyclase_CS"/>
</dbReference>
<dbReference type="GO" id="GO:0004016">
    <property type="term" value="F:adenylate cyclase activity"/>
    <property type="evidence" value="ECO:0007669"/>
    <property type="project" value="TreeGrafter"/>
</dbReference>
<feature type="transmembrane region" description="Helical" evidence="15">
    <location>
        <begin position="510"/>
        <end position="532"/>
    </location>
</feature>
<dbReference type="SUPFAM" id="SSF56112">
    <property type="entry name" value="Protein kinase-like (PK-like)"/>
    <property type="match status" value="1"/>
</dbReference>
<evidence type="ECO:0000256" key="2">
    <source>
        <dbReference type="ARBA" id="ARBA00012202"/>
    </source>
</evidence>
<keyword evidence="11 13" id="KW-0456">Lyase</keyword>
<name>A0A7M5X2K2_9CNID</name>
<dbReference type="InterPro" id="IPR050401">
    <property type="entry name" value="Cyclic_nucleotide_synthase"/>
</dbReference>
<evidence type="ECO:0000259" key="18">
    <source>
        <dbReference type="PROSITE" id="PS50125"/>
    </source>
</evidence>
<dbReference type="InterPro" id="IPR029787">
    <property type="entry name" value="Nucleotide_cyclase"/>
</dbReference>
<dbReference type="PROSITE" id="PS50125">
    <property type="entry name" value="GUANYLATE_CYCLASE_2"/>
    <property type="match status" value="1"/>
</dbReference>
<dbReference type="EC" id="4.6.1.2" evidence="2 14"/>
<dbReference type="GO" id="GO:0007168">
    <property type="term" value="P:receptor guanylyl cyclase signaling pathway"/>
    <property type="evidence" value="ECO:0007669"/>
    <property type="project" value="TreeGrafter"/>
</dbReference>
<dbReference type="Gene3D" id="3.30.70.1230">
    <property type="entry name" value="Nucleotide cyclase"/>
    <property type="match status" value="1"/>
</dbReference>
<dbReference type="InterPro" id="IPR011009">
    <property type="entry name" value="Kinase-like_dom_sf"/>
</dbReference>
<dbReference type="InterPro" id="IPR001828">
    <property type="entry name" value="ANF_lig-bd_rcpt"/>
</dbReference>
<dbReference type="GO" id="GO:0035556">
    <property type="term" value="P:intracellular signal transduction"/>
    <property type="evidence" value="ECO:0007669"/>
    <property type="project" value="InterPro"/>
</dbReference>
<keyword evidence="20" id="KW-1185">Reference proteome</keyword>
<dbReference type="InterPro" id="IPR028082">
    <property type="entry name" value="Peripla_BP_I"/>
</dbReference>
<dbReference type="PROSITE" id="PS00452">
    <property type="entry name" value="GUANYLATE_CYCLASE_1"/>
    <property type="match status" value="1"/>
</dbReference>
<dbReference type="OrthoDB" id="1890790at2759"/>
<dbReference type="EnsemblMetazoa" id="CLYHEMT016552.1">
    <property type="protein sequence ID" value="CLYHEMP016552.1"/>
    <property type="gene ID" value="CLYHEMG016552"/>
</dbReference>
<evidence type="ECO:0000256" key="9">
    <source>
        <dbReference type="ARBA" id="ARBA00023170"/>
    </source>
</evidence>
<feature type="signal peptide" evidence="16">
    <location>
        <begin position="1"/>
        <end position="24"/>
    </location>
</feature>
<evidence type="ECO:0000256" key="13">
    <source>
        <dbReference type="RuleBase" id="RU000405"/>
    </source>
</evidence>
<dbReference type="Gene3D" id="3.40.50.2300">
    <property type="match status" value="2"/>
</dbReference>
<evidence type="ECO:0000256" key="11">
    <source>
        <dbReference type="ARBA" id="ARBA00023239"/>
    </source>
</evidence>
<dbReference type="GO" id="GO:0004383">
    <property type="term" value="F:guanylate cyclase activity"/>
    <property type="evidence" value="ECO:0007669"/>
    <property type="project" value="UniProtKB-EC"/>
</dbReference>
<dbReference type="Proteomes" id="UP000594262">
    <property type="component" value="Unplaced"/>
</dbReference>
<evidence type="ECO:0000256" key="16">
    <source>
        <dbReference type="SAM" id="SignalP"/>
    </source>
</evidence>
<comment type="catalytic activity">
    <reaction evidence="14">
        <text>GTP = 3',5'-cyclic GMP + diphosphate</text>
        <dbReference type="Rhea" id="RHEA:13665"/>
        <dbReference type="ChEBI" id="CHEBI:33019"/>
        <dbReference type="ChEBI" id="CHEBI:37565"/>
        <dbReference type="ChEBI" id="CHEBI:57746"/>
        <dbReference type="EC" id="4.6.1.2"/>
    </reaction>
</comment>
<feature type="domain" description="Protein kinase" evidence="17">
    <location>
        <begin position="566"/>
        <end position="843"/>
    </location>
</feature>
<evidence type="ECO:0000256" key="1">
    <source>
        <dbReference type="ARBA" id="ARBA00004479"/>
    </source>
</evidence>
<evidence type="ECO:0000256" key="5">
    <source>
        <dbReference type="ARBA" id="ARBA00022741"/>
    </source>
</evidence>
<evidence type="ECO:0000256" key="3">
    <source>
        <dbReference type="ARBA" id="ARBA00022692"/>
    </source>
</evidence>
<dbReference type="FunFam" id="3.30.70.1230:FF:000004">
    <property type="entry name" value="Guanylate cyclase"/>
    <property type="match status" value="1"/>
</dbReference>
<evidence type="ECO:0000256" key="4">
    <source>
        <dbReference type="ARBA" id="ARBA00022729"/>
    </source>
</evidence>
<keyword evidence="10" id="KW-0325">Glycoprotein</keyword>
<dbReference type="PANTHER" id="PTHR11920">
    <property type="entry name" value="GUANYLYL CYCLASE"/>
    <property type="match status" value="1"/>
</dbReference>
<dbReference type="Pfam" id="PF07714">
    <property type="entry name" value="PK_Tyr_Ser-Thr"/>
    <property type="match status" value="1"/>
</dbReference>
<dbReference type="GeneID" id="136815059"/>
<sequence>MATLCTIWLIMTVILNYRVPLIKGENYTVTLLYPISNVQLVSIHYFGAFIAAIEDMNEDSVENGYDIQLNYNIADTVKEIYFNKVFNTPEWSSLKLIGNKSQEGTDAFIGPGFQTCACAATTAAAYNKPMVGYVCNTAQVDYDTLHPTFSRTVASTAYFNRPVEATLKNYKWNLTAVISGAKAETSDAKSSLINSLELKRVTVSFKDNFDADKAASNLAYRNLFFKNLKETARVIFYINDFAETELTFFQYANEYGLGNGDYVIHFITNKVHHPTTAVYSAVNVTSGWGHFANGYLGRYQGKSSEEMESAIQLLKRSFIIAPWGNNIGSENTKTFRSRMTRIMDDFLKCTQSGGFRFECFFTNPDLTWSNKKDDLYDAVKVYYETLVKTKLKNQDTRNGEAVMKNARNVIFKSRLGYNFTLNEKLDFVPTYSLLYFQLGDKYNQSIDIHEIQPIGTYDQLPSDTTTLILNGPSSMAGWENFPVRQSPKCGFKNELCPPPDKDNTTETTTAIVVSIVFIILICVGLYIGLFMYRRRLLLTNMSWKIDESQIQITNSGMDASRLSLNASKNSLSNQETRGNIQLFTKVAIYKSQLVACKVFHKNKFITNRIVLQELRDMLDLSHENINPFLGIVLNPQSSNMIIYQYCPKGSLQDVLSNEDIKLDSTFLSSFVKDIVKGMVYLHHSSLKSHGRLKSCNCIVDSRWLIKITDFGTNFLRNGLDPLNKIDDNARYTGLLWTAPELLRMSNPLPRGTQKADVYSFGIILQEIITRSEPFAMHELDAVDIIRRVKAVSDPPFRPAVQKYHAAQSFSDSNSSNEMYQLMLNCLTEDPTERPTFSETRRFMKKMSHGKETNVFEHMVVMLEKYSNHLEKVVEDRTKQLIVEKKKTDDLVHRMLPKFIADQLKNNGSVEAEWYDEVTVYFSDVVGFTTISGKSTPMQVVDFLNDLYTLFDNVISTYDAYKVETIGDAYMVVSGLPVRNGHLHAAQIADLSLHLLRAVDEEFVIRHQPQNKLRIRIGLHSGAVAAGVVGLTMPRYCLFGDTVNVASRMESNGIALRIHISQQTKDLLESHNDNYHIEPRDQKVELKNVGIVQTYWLNEKKDEQSTNNSNSSVRSNKILLQPLEEVPKKKKSFTNFLKRNSVAVA</sequence>
<keyword evidence="5" id="KW-0547">Nucleotide-binding</keyword>
<dbReference type="AlphaFoldDB" id="A0A7M5X2K2"/>
<organism evidence="19 20">
    <name type="scientific">Clytia hemisphaerica</name>
    <dbReference type="NCBI Taxonomy" id="252671"/>
    <lineage>
        <taxon>Eukaryota</taxon>
        <taxon>Metazoa</taxon>
        <taxon>Cnidaria</taxon>
        <taxon>Hydrozoa</taxon>
        <taxon>Hydroidolina</taxon>
        <taxon>Leptothecata</taxon>
        <taxon>Obeliida</taxon>
        <taxon>Clytiidae</taxon>
        <taxon>Clytia</taxon>
    </lineage>
</organism>
<dbReference type="Pfam" id="PF00211">
    <property type="entry name" value="Guanylate_cyc"/>
    <property type="match status" value="1"/>
</dbReference>
<evidence type="ECO:0000256" key="14">
    <source>
        <dbReference type="RuleBase" id="RU003431"/>
    </source>
</evidence>
<evidence type="ECO:0000313" key="20">
    <source>
        <dbReference type="Proteomes" id="UP000594262"/>
    </source>
</evidence>
<dbReference type="SUPFAM" id="SSF53822">
    <property type="entry name" value="Periplasmic binding protein-like I"/>
    <property type="match status" value="1"/>
</dbReference>
<comment type="similarity">
    <text evidence="13">Belongs to the adenylyl cyclase class-4/guanylyl cyclase family.</text>
</comment>
<dbReference type="InterPro" id="IPR000719">
    <property type="entry name" value="Prot_kinase_dom"/>
</dbReference>
<dbReference type="GO" id="GO:0005525">
    <property type="term" value="F:GTP binding"/>
    <property type="evidence" value="ECO:0007669"/>
    <property type="project" value="UniProtKB-KW"/>
</dbReference>
<feature type="chain" id="PRO_5029624781" description="Guanylate cyclase" evidence="16">
    <location>
        <begin position="25"/>
        <end position="1144"/>
    </location>
</feature>
<dbReference type="PROSITE" id="PS50011">
    <property type="entry name" value="PROTEIN_KINASE_DOM"/>
    <property type="match status" value="1"/>
</dbReference>
<dbReference type="CDD" id="cd07302">
    <property type="entry name" value="CHD"/>
    <property type="match status" value="1"/>
</dbReference>
<keyword evidence="6 15" id="KW-1133">Transmembrane helix</keyword>
<protein>
    <recommendedName>
        <fullName evidence="2 14">Guanylate cyclase</fullName>
        <ecNumber evidence="2 14">4.6.1.2</ecNumber>
    </recommendedName>
</protein>
<dbReference type="RefSeq" id="XP_066927600.1">
    <property type="nucleotide sequence ID" value="XM_067071499.1"/>
</dbReference>
<dbReference type="Gene3D" id="1.10.510.10">
    <property type="entry name" value="Transferase(Phosphotransferase) domain 1"/>
    <property type="match status" value="1"/>
</dbReference>
<keyword evidence="12 14" id="KW-0141">cGMP biosynthesis</keyword>
<dbReference type="PANTHER" id="PTHR11920:SF502">
    <property type="entry name" value="GUANYLATE CYCLASE"/>
    <property type="match status" value="1"/>
</dbReference>
<dbReference type="InterPro" id="IPR001054">
    <property type="entry name" value="A/G_cyclase"/>
</dbReference>
<dbReference type="GO" id="GO:0005886">
    <property type="term" value="C:plasma membrane"/>
    <property type="evidence" value="ECO:0007669"/>
    <property type="project" value="TreeGrafter"/>
</dbReference>
<evidence type="ECO:0000256" key="10">
    <source>
        <dbReference type="ARBA" id="ARBA00023180"/>
    </source>
</evidence>
<evidence type="ECO:0000259" key="17">
    <source>
        <dbReference type="PROSITE" id="PS50011"/>
    </source>
</evidence>
<evidence type="ECO:0000256" key="7">
    <source>
        <dbReference type="ARBA" id="ARBA00023134"/>
    </source>
</evidence>
<reference evidence="19" key="1">
    <citation type="submission" date="2021-01" db="UniProtKB">
        <authorList>
            <consortium name="EnsemblMetazoa"/>
        </authorList>
    </citation>
    <scope>IDENTIFICATION</scope>
</reference>
<dbReference type="InterPro" id="IPR001245">
    <property type="entry name" value="Ser-Thr/Tyr_kinase_cat_dom"/>
</dbReference>
<proteinExistence type="inferred from homology"/>
<evidence type="ECO:0000313" key="19">
    <source>
        <dbReference type="EnsemblMetazoa" id="CLYHEMP016552.1"/>
    </source>
</evidence>
<comment type="subcellular location">
    <subcellularLocation>
        <location evidence="1">Membrane</location>
        <topology evidence="1">Single-pass type I membrane protein</topology>
    </subcellularLocation>
</comment>
<evidence type="ECO:0000256" key="8">
    <source>
        <dbReference type="ARBA" id="ARBA00023136"/>
    </source>
</evidence>